<gene>
    <name evidence="1" type="ORF">LCGC14_1097710</name>
</gene>
<dbReference type="InterPro" id="IPR027056">
    <property type="entry name" value="Gluconate_2DH_su3"/>
</dbReference>
<sequence>MDRRSALKKTGWMFGATIAVPSIVSLLQSCKDEDRRVWEPELFTEKEAKTVSALVDTILPRTETPGALDVNADIFIDRIVARTYDTEAQKYLQDEIAQFNAGAETIYGEPFFDLDETRRAEILKVAEKKSGKFSPGIWGTSVGEQEPIGFYRSFKSMAIWAYLTSEEIGKNVLAYDPIPGNYDGCVPVSENTMRSSL</sequence>
<evidence type="ECO:0008006" key="2">
    <source>
        <dbReference type="Google" id="ProtNLM"/>
    </source>
</evidence>
<organism evidence="1">
    <name type="scientific">marine sediment metagenome</name>
    <dbReference type="NCBI Taxonomy" id="412755"/>
    <lineage>
        <taxon>unclassified sequences</taxon>
        <taxon>metagenomes</taxon>
        <taxon>ecological metagenomes</taxon>
    </lineage>
</organism>
<name>A0A0F9PTM5_9ZZZZ</name>
<dbReference type="PROSITE" id="PS51257">
    <property type="entry name" value="PROKAR_LIPOPROTEIN"/>
    <property type="match status" value="1"/>
</dbReference>
<proteinExistence type="predicted"/>
<evidence type="ECO:0000313" key="1">
    <source>
        <dbReference type="EMBL" id="KKN04411.1"/>
    </source>
</evidence>
<dbReference type="EMBL" id="LAZR01004925">
    <property type="protein sequence ID" value="KKN04411.1"/>
    <property type="molecule type" value="Genomic_DNA"/>
</dbReference>
<accession>A0A0F9PTM5</accession>
<dbReference type="AlphaFoldDB" id="A0A0F9PTM5"/>
<dbReference type="Pfam" id="PF13618">
    <property type="entry name" value="Gluconate_2-dh3"/>
    <property type="match status" value="1"/>
</dbReference>
<comment type="caution">
    <text evidence="1">The sequence shown here is derived from an EMBL/GenBank/DDBJ whole genome shotgun (WGS) entry which is preliminary data.</text>
</comment>
<reference evidence="1" key="1">
    <citation type="journal article" date="2015" name="Nature">
        <title>Complex archaea that bridge the gap between prokaryotes and eukaryotes.</title>
        <authorList>
            <person name="Spang A."/>
            <person name="Saw J.H."/>
            <person name="Jorgensen S.L."/>
            <person name="Zaremba-Niedzwiedzka K."/>
            <person name="Martijn J."/>
            <person name="Lind A.E."/>
            <person name="van Eijk R."/>
            <person name="Schleper C."/>
            <person name="Guy L."/>
            <person name="Ettema T.J."/>
        </authorList>
    </citation>
    <scope>NUCLEOTIDE SEQUENCE</scope>
</reference>
<protein>
    <recommendedName>
        <fullName evidence="2">Gluconate 2-dehydrogenase subunit 3 family protein</fullName>
    </recommendedName>
</protein>